<feature type="chain" id="PRO_5002664615" evidence="1">
    <location>
        <begin position="24"/>
        <end position="249"/>
    </location>
</feature>
<protein>
    <submittedName>
        <fullName evidence="2">Uncharacterized protein involved in copper resistance</fullName>
    </submittedName>
</protein>
<comment type="caution">
    <text evidence="2">The sequence shown here is derived from an EMBL/GenBank/DDBJ whole genome shotgun (WGS) entry which is preliminary data.</text>
</comment>
<dbReference type="InterPro" id="IPR007939">
    <property type="entry name" value="Cu-R_B_prcur"/>
</dbReference>
<organism evidence="2 3">
    <name type="scientific">Congregibacter litoralis KT71</name>
    <dbReference type="NCBI Taxonomy" id="314285"/>
    <lineage>
        <taxon>Bacteria</taxon>
        <taxon>Pseudomonadati</taxon>
        <taxon>Pseudomonadota</taxon>
        <taxon>Gammaproteobacteria</taxon>
        <taxon>Cellvibrionales</taxon>
        <taxon>Halieaceae</taxon>
        <taxon>Congregibacter</taxon>
    </lineage>
</organism>
<dbReference type="GO" id="GO:0009279">
    <property type="term" value="C:cell outer membrane"/>
    <property type="evidence" value="ECO:0007669"/>
    <property type="project" value="InterPro"/>
</dbReference>
<name>A4ADX4_9GAMM</name>
<sequence length="249" mass="28282">MKHFHHIAPLVSVLAVAATTAHAYEPAGTPPDWDSPMGKPMLNARLLTDRMEAGFDDEIDTYVWDVQGWYGGDRDRLWLKSEGEGEQGKSPESAELQVLYSHLFSPFWDWQVGVRQDFKPTPNRTSFVLGLQGVVPYEFEWDSALFVSDEGNLSARVEAEYDLNITQRWVLQPRMEVNAAFSEDRAIGVGTGVNSSELGLRLRYHFRREFAPYVGISWENLYGDTKDFARDEGEPTTITSVVVGLRLWF</sequence>
<keyword evidence="1" id="KW-0732">Signal</keyword>
<dbReference type="EMBL" id="AAOA02000001">
    <property type="protein sequence ID" value="EAQ95784.2"/>
    <property type="molecule type" value="Genomic_DNA"/>
</dbReference>
<keyword evidence="3" id="KW-1185">Reference proteome</keyword>
<dbReference type="Proteomes" id="UP000019205">
    <property type="component" value="Chromosome"/>
</dbReference>
<dbReference type="InterPro" id="IPR036709">
    <property type="entry name" value="Autotransporte_beta_dom_sf"/>
</dbReference>
<dbReference type="GO" id="GO:0006878">
    <property type="term" value="P:intracellular copper ion homeostasis"/>
    <property type="evidence" value="ECO:0007669"/>
    <property type="project" value="InterPro"/>
</dbReference>
<gene>
    <name evidence="2" type="ORF">KT71_13584</name>
</gene>
<dbReference type="AlphaFoldDB" id="A4ADX4"/>
<evidence type="ECO:0000256" key="1">
    <source>
        <dbReference type="SAM" id="SignalP"/>
    </source>
</evidence>
<accession>A4ADX4</accession>
<evidence type="ECO:0000313" key="3">
    <source>
        <dbReference type="Proteomes" id="UP000019205"/>
    </source>
</evidence>
<reference evidence="2 3" key="1">
    <citation type="journal article" date="2007" name="Proc. Natl. Acad. Sci. U.S.A.">
        <title>Characterization of a marine gammaproteobacterium capable of aerobic anoxygenic photosynthesis.</title>
        <authorList>
            <person name="Fuchs B.M."/>
            <person name="Spring S."/>
            <person name="Teeling H."/>
            <person name="Quast C."/>
            <person name="Wulf J."/>
            <person name="Schattenhofer M."/>
            <person name="Yan S."/>
            <person name="Ferriera S."/>
            <person name="Johnson J."/>
            <person name="Glockner F.O."/>
            <person name="Amann R."/>
        </authorList>
    </citation>
    <scope>NUCLEOTIDE SEQUENCE [LARGE SCALE GENOMIC DNA]</scope>
    <source>
        <strain evidence="2">KT71</strain>
    </source>
</reference>
<dbReference type="Pfam" id="PF05275">
    <property type="entry name" value="CopB"/>
    <property type="match status" value="1"/>
</dbReference>
<dbReference type="eggNOG" id="COG3667">
    <property type="taxonomic scope" value="Bacteria"/>
</dbReference>
<feature type="signal peptide" evidence="1">
    <location>
        <begin position="1"/>
        <end position="23"/>
    </location>
</feature>
<dbReference type="HOGENOM" id="CLU_042913_1_0_6"/>
<dbReference type="SUPFAM" id="SSF103515">
    <property type="entry name" value="Autotransporter"/>
    <property type="match status" value="1"/>
</dbReference>
<dbReference type="OrthoDB" id="9778934at2"/>
<dbReference type="GO" id="GO:0005507">
    <property type="term" value="F:copper ion binding"/>
    <property type="evidence" value="ECO:0007669"/>
    <property type="project" value="InterPro"/>
</dbReference>
<dbReference type="Gene3D" id="2.40.128.130">
    <property type="entry name" value="Autotransporter beta-domain"/>
    <property type="match status" value="1"/>
</dbReference>
<evidence type="ECO:0000313" key="2">
    <source>
        <dbReference type="EMBL" id="EAQ95784.2"/>
    </source>
</evidence>
<dbReference type="STRING" id="314285.KT71_13584"/>
<reference evidence="2 3" key="2">
    <citation type="journal article" date="2009" name="PLoS ONE">
        <title>The photosynthetic apparatus and its regulation in the aerobic gammaproteobacterium Congregibacter litoralis gen. nov., sp. nov.</title>
        <authorList>
            <person name="Spring S."/>
            <person name="Lunsdorf H."/>
            <person name="Fuchs B.M."/>
            <person name="Tindall B.J."/>
        </authorList>
    </citation>
    <scope>NUCLEOTIDE SEQUENCE [LARGE SCALE GENOMIC DNA]</scope>
    <source>
        <strain evidence="2">KT71</strain>
    </source>
</reference>
<proteinExistence type="predicted"/>
<dbReference type="RefSeq" id="WP_023659690.1">
    <property type="nucleotide sequence ID" value="NZ_CM002299.1"/>
</dbReference>